<dbReference type="InterPro" id="IPR023213">
    <property type="entry name" value="CAT-like_dom_sf"/>
</dbReference>
<evidence type="ECO:0000259" key="5">
    <source>
        <dbReference type="PROSITE" id="PS50968"/>
    </source>
</evidence>
<comment type="similarity">
    <text evidence="1 3">Belongs to the 2-oxoacid dehydrogenase family.</text>
</comment>
<dbReference type="Pfam" id="PF00198">
    <property type="entry name" value="2-oxoacid_dh"/>
    <property type="match status" value="1"/>
</dbReference>
<dbReference type="CDD" id="cd06849">
    <property type="entry name" value="lipoyl_domain"/>
    <property type="match status" value="2"/>
</dbReference>
<dbReference type="InterPro" id="IPR001078">
    <property type="entry name" value="2-oxoacid_DH_actylTfrase"/>
</dbReference>
<reference evidence="7" key="1">
    <citation type="submission" date="2021-01" db="EMBL/GenBank/DDBJ databases">
        <authorList>
            <person name="Corre E."/>
            <person name="Pelletier E."/>
            <person name="Niang G."/>
            <person name="Scheremetjew M."/>
            <person name="Finn R."/>
            <person name="Kale V."/>
            <person name="Holt S."/>
            <person name="Cochrane G."/>
            <person name="Meng A."/>
            <person name="Brown T."/>
            <person name="Cohen L."/>
        </authorList>
    </citation>
    <scope>NUCLEOTIDE SEQUENCE</scope>
    <source>
        <strain evidence="7">SAG 36.94</strain>
    </source>
</reference>
<dbReference type="SUPFAM" id="SSF52777">
    <property type="entry name" value="CoA-dependent acyltransferases"/>
    <property type="match status" value="1"/>
</dbReference>
<dbReference type="EC" id="2.3.1.-" evidence="3"/>
<feature type="region of interest" description="Disordered" evidence="4">
    <location>
        <begin position="195"/>
        <end position="233"/>
    </location>
</feature>
<dbReference type="PROSITE" id="PS51826">
    <property type="entry name" value="PSBD"/>
    <property type="match status" value="2"/>
</dbReference>
<dbReference type="AlphaFoldDB" id="A0A7S1XFC9"/>
<evidence type="ECO:0000259" key="6">
    <source>
        <dbReference type="PROSITE" id="PS51826"/>
    </source>
</evidence>
<keyword evidence="2 3" id="KW-0450">Lipoyl</keyword>
<proteinExistence type="inferred from homology"/>
<dbReference type="SUPFAM" id="SSF51230">
    <property type="entry name" value="Single hybrid motif"/>
    <property type="match status" value="2"/>
</dbReference>
<dbReference type="Gene3D" id="4.10.320.10">
    <property type="entry name" value="E3-binding domain"/>
    <property type="match status" value="2"/>
</dbReference>
<protein>
    <recommendedName>
        <fullName evidence="3">Dihydrolipoamide acetyltransferase component of pyruvate dehydrogenase complex</fullName>
        <ecNumber evidence="3">2.3.1.-</ecNumber>
    </recommendedName>
</protein>
<evidence type="ECO:0000256" key="3">
    <source>
        <dbReference type="RuleBase" id="RU003423"/>
    </source>
</evidence>
<dbReference type="GO" id="GO:0045254">
    <property type="term" value="C:pyruvate dehydrogenase complex"/>
    <property type="evidence" value="ECO:0007669"/>
    <property type="project" value="InterPro"/>
</dbReference>
<organism evidence="7">
    <name type="scientific">Compsopogon caeruleus</name>
    <dbReference type="NCBI Taxonomy" id="31354"/>
    <lineage>
        <taxon>Eukaryota</taxon>
        <taxon>Rhodophyta</taxon>
        <taxon>Compsopogonophyceae</taxon>
        <taxon>Compsopogonales</taxon>
        <taxon>Compsopogonaceae</taxon>
        <taxon>Compsopogon</taxon>
    </lineage>
</organism>
<feature type="domain" description="Peripheral subunit-binding (PSBD)" evidence="6">
    <location>
        <begin position="238"/>
        <end position="275"/>
    </location>
</feature>
<feature type="region of interest" description="Disordered" evidence="4">
    <location>
        <begin position="329"/>
        <end position="350"/>
    </location>
</feature>
<dbReference type="Gene3D" id="3.30.559.10">
    <property type="entry name" value="Chloramphenicol acetyltransferase-like domain"/>
    <property type="match status" value="1"/>
</dbReference>
<dbReference type="GO" id="GO:0006086">
    <property type="term" value="P:pyruvate decarboxylation to acetyl-CoA"/>
    <property type="evidence" value="ECO:0007669"/>
    <property type="project" value="InterPro"/>
</dbReference>
<feature type="domain" description="Peripheral subunit-binding (PSBD)" evidence="6">
    <location>
        <begin position="290"/>
        <end position="327"/>
    </location>
</feature>
<dbReference type="PROSITE" id="PS50968">
    <property type="entry name" value="BIOTINYL_LIPOYL"/>
    <property type="match status" value="1"/>
</dbReference>
<dbReference type="EMBL" id="HBGH01011211">
    <property type="protein sequence ID" value="CAD9234131.1"/>
    <property type="molecule type" value="Transcribed_RNA"/>
</dbReference>
<evidence type="ECO:0000256" key="1">
    <source>
        <dbReference type="ARBA" id="ARBA00007317"/>
    </source>
</evidence>
<sequence length="577" mass="60402">MVVESDKADMDVESFETGFLADILVQEGEEAPVGSTVALLADTKEDIQAVKDCGLECIVSGSGSRHDGTTAVSPRVAEEAVDSTSSTPASDGAKPGSQQKPDYSEIFMPALSSTMTEGKVVDWLVSEGDKITAGQMVMVVESDKADMEVESFEDGVVAYIASPVGSSGAVGSTVAYLAKTEAEVAKVREYALSLGSPSSGTAPPPSAPVEEITIPTPKASPPAPAPSTGSVINEGRIRASPRARKVAEELGVDLRFVRGTGSEGAIHEEDVRASAAGATSISSTTPAKIFATPDAKKIAKKENIALEKIIGTGNFGRITANDVLKAAGKFQEPSRAPSSPPVAPASAAPRSALPEAAVPMNQMQKAVVKNMNASLGVPVFRVSYSIKTTALDELYGKIKPKGVTVSALLAKAVAITLQQHPIMNAKYENESILYSKSINIGMAVALADGGLITPVLQNANETDIYSLSRSWKDLVKRASEKKLKPDEYSTGNFFISNLGMFGVDSFDAILPPGAGSILAVSSSKPVVGLGKNGMIAVEKEMNVNITCDHRHIYGAQAAEFLRDLAKLIEENVESLLM</sequence>
<dbReference type="SUPFAM" id="SSF47005">
    <property type="entry name" value="Peripheral subunit-binding domain of 2-oxo acid dehydrogenase complex"/>
    <property type="match status" value="2"/>
</dbReference>
<dbReference type="InterPro" id="IPR036625">
    <property type="entry name" value="E3-bd_dom_sf"/>
</dbReference>
<evidence type="ECO:0000256" key="2">
    <source>
        <dbReference type="ARBA" id="ARBA00022823"/>
    </source>
</evidence>
<feature type="domain" description="Lipoyl-binding" evidence="5">
    <location>
        <begin position="103"/>
        <end position="181"/>
    </location>
</feature>
<dbReference type="InterPro" id="IPR000089">
    <property type="entry name" value="Biotin_lipoyl"/>
</dbReference>
<gene>
    <name evidence="7" type="ORF">CCAE0312_LOCUS6219</name>
</gene>
<dbReference type="Gene3D" id="2.40.50.100">
    <property type="match status" value="2"/>
</dbReference>
<dbReference type="PANTHER" id="PTHR23151">
    <property type="entry name" value="DIHYDROLIPOAMIDE ACETYL/SUCCINYL-TRANSFERASE-RELATED"/>
    <property type="match status" value="1"/>
</dbReference>
<keyword evidence="3" id="KW-0808">Transferase</keyword>
<dbReference type="Pfam" id="PF02817">
    <property type="entry name" value="E3_binding"/>
    <property type="match status" value="2"/>
</dbReference>
<evidence type="ECO:0000313" key="7">
    <source>
        <dbReference type="EMBL" id="CAD9234131.1"/>
    </source>
</evidence>
<dbReference type="InterPro" id="IPR045257">
    <property type="entry name" value="E2/Pdx1"/>
</dbReference>
<evidence type="ECO:0000256" key="4">
    <source>
        <dbReference type="SAM" id="MobiDB-lite"/>
    </source>
</evidence>
<dbReference type="InterPro" id="IPR011053">
    <property type="entry name" value="Single_hybrid_motif"/>
</dbReference>
<dbReference type="GO" id="GO:0004742">
    <property type="term" value="F:dihydrolipoyllysine-residue acetyltransferase activity"/>
    <property type="evidence" value="ECO:0007669"/>
    <property type="project" value="TreeGrafter"/>
</dbReference>
<feature type="region of interest" description="Disordered" evidence="4">
    <location>
        <begin position="62"/>
        <end position="102"/>
    </location>
</feature>
<keyword evidence="3" id="KW-0012">Acyltransferase</keyword>
<name>A0A7S1XFC9_9RHOD</name>
<comment type="cofactor">
    <cofactor evidence="3">
        <name>(R)-lipoate</name>
        <dbReference type="ChEBI" id="CHEBI:83088"/>
    </cofactor>
</comment>
<accession>A0A7S1XFC9</accession>
<dbReference type="Pfam" id="PF00364">
    <property type="entry name" value="Biotin_lipoyl"/>
    <property type="match status" value="2"/>
</dbReference>
<dbReference type="PANTHER" id="PTHR23151:SF75">
    <property type="entry name" value="DIHYDROLIPOYLLYSINE-RESIDUE ACETYLTRANSFERASE COMPONENT 5 OF PYRUVATE DEHYDROGENASE COMPLEX, CHLOROPLASTIC"/>
    <property type="match status" value="1"/>
</dbReference>
<dbReference type="InterPro" id="IPR004167">
    <property type="entry name" value="PSBD"/>
</dbReference>